<dbReference type="Proteomes" id="UP000241854">
    <property type="component" value="Plasmid pICON"/>
</dbReference>
<proteinExistence type="predicted"/>
<protein>
    <submittedName>
        <fullName evidence="1">Uncharacterized protein</fullName>
    </submittedName>
</protein>
<evidence type="ECO:0000313" key="1">
    <source>
        <dbReference type="EMBL" id="AVX45133.1"/>
    </source>
</evidence>
<accession>A0A2R4P379</accession>
<dbReference type="EMBL" id="CP021643">
    <property type="protein sequence ID" value="AVX45133.1"/>
    <property type="molecule type" value="Genomic_DNA"/>
</dbReference>
<gene>
    <name evidence="1" type="ORF">CCS77_2127</name>
</gene>
<dbReference type="AlphaFoldDB" id="A0A2R4P379"/>
<keyword evidence="1" id="KW-0614">Plasmid</keyword>
<organism evidence="1 2">
    <name type="scientific">Campylobacter concisus</name>
    <dbReference type="NCBI Taxonomy" id="199"/>
    <lineage>
        <taxon>Bacteria</taxon>
        <taxon>Pseudomonadati</taxon>
        <taxon>Campylobacterota</taxon>
        <taxon>Epsilonproteobacteria</taxon>
        <taxon>Campylobacterales</taxon>
        <taxon>Campylobacteraceae</taxon>
        <taxon>Campylobacter</taxon>
    </lineage>
</organism>
<sequence length="231" mass="27098">MYELFLENKKLGIFKEEPQDIVYCDGSTDGIDLLCFAADEWQMLQAKLNITLTNDEFDNFNKIMNSDFCQKNGINYIDQLANELDFGTLEIFDFERIEYAADFEEKYSYFIDGIAKTAGNADFRWDLACKGVHQQMSYVDRWVLSDSYYQIEVNELKGDELAQFDIKKIDEEMIKVSYGCQVQGYDLVSVKELDRKNPKDGVKLLVWQDGNTERSFLEYILIEIKQEWLKK</sequence>
<name>A0A2R4P379_9BACT</name>
<reference evidence="1 2" key="1">
    <citation type="journal article" date="2018" name="Emerg. Microbes Infect.">
        <title>Genomic analysis of oral Campylobacter concisus strains identified a potential bacterial molecular marker associated with active Crohn's disease.</title>
        <authorList>
            <person name="Liu F."/>
            <person name="Ma R."/>
            <person name="Tay C.Y.A."/>
            <person name="Octavia S."/>
            <person name="Lan R."/>
            <person name="Chung H.K.L."/>
            <person name="Riordan S.M."/>
            <person name="Grimm M.C."/>
            <person name="Leong R.W."/>
            <person name="Tanaka M.M."/>
            <person name="Connor S."/>
            <person name="Zhang L."/>
        </authorList>
    </citation>
    <scope>NUCLEOTIDE SEQUENCE [LARGE SCALE GENOMIC DNA]</scope>
    <source>
        <strain evidence="1 2">P2CDO4</strain>
        <plasmid evidence="1">pICON</plasmid>
    </source>
</reference>
<evidence type="ECO:0000313" key="2">
    <source>
        <dbReference type="Proteomes" id="UP000241854"/>
    </source>
</evidence>
<geneLocation type="plasmid" evidence="2">
    <name>picon</name>
</geneLocation>